<dbReference type="AlphaFoldDB" id="A0A0F9XH01"/>
<dbReference type="EMBL" id="LAZR01000105">
    <property type="protein sequence ID" value="KKN91203.1"/>
    <property type="molecule type" value="Genomic_DNA"/>
</dbReference>
<proteinExistence type="predicted"/>
<sequence length="76" mass="8126">MINVTLGTNSGAGLPCRIPIVEGTTLEKFLEVSFDGDVNDFTIRVRCNGTSVEAHSDYVLQDGDRISLAPIKVDGS</sequence>
<evidence type="ECO:0008006" key="2">
    <source>
        <dbReference type="Google" id="ProtNLM"/>
    </source>
</evidence>
<gene>
    <name evidence="1" type="ORF">LCGC14_0220710</name>
</gene>
<comment type="caution">
    <text evidence="1">The sequence shown here is derived from an EMBL/GenBank/DDBJ whole genome shotgun (WGS) entry which is preliminary data.</text>
</comment>
<protein>
    <recommendedName>
        <fullName evidence="2">MoaD/ThiS family protein</fullName>
    </recommendedName>
</protein>
<evidence type="ECO:0000313" key="1">
    <source>
        <dbReference type="EMBL" id="KKN91203.1"/>
    </source>
</evidence>
<accession>A0A0F9XH01</accession>
<reference evidence="1" key="1">
    <citation type="journal article" date="2015" name="Nature">
        <title>Complex archaea that bridge the gap between prokaryotes and eukaryotes.</title>
        <authorList>
            <person name="Spang A."/>
            <person name="Saw J.H."/>
            <person name="Jorgensen S.L."/>
            <person name="Zaremba-Niedzwiedzka K."/>
            <person name="Martijn J."/>
            <person name="Lind A.E."/>
            <person name="van Eijk R."/>
            <person name="Schleper C."/>
            <person name="Guy L."/>
            <person name="Ettema T.J."/>
        </authorList>
    </citation>
    <scope>NUCLEOTIDE SEQUENCE</scope>
</reference>
<organism evidence="1">
    <name type="scientific">marine sediment metagenome</name>
    <dbReference type="NCBI Taxonomy" id="412755"/>
    <lineage>
        <taxon>unclassified sequences</taxon>
        <taxon>metagenomes</taxon>
        <taxon>ecological metagenomes</taxon>
    </lineage>
</organism>
<name>A0A0F9XH01_9ZZZZ</name>